<dbReference type="NCBIfam" id="TIGR00756">
    <property type="entry name" value="PPR"/>
    <property type="match status" value="2"/>
</dbReference>
<evidence type="ECO:0000256" key="1">
    <source>
        <dbReference type="ARBA" id="ARBA00022737"/>
    </source>
</evidence>
<dbReference type="InterPro" id="IPR002885">
    <property type="entry name" value="PPR_rpt"/>
</dbReference>
<dbReference type="EMBL" id="CM035423">
    <property type="protein sequence ID" value="KAH7365746.1"/>
    <property type="molecule type" value="Genomic_DNA"/>
</dbReference>
<dbReference type="EMBL" id="CM035423">
    <property type="protein sequence ID" value="KAH7365747.1"/>
    <property type="molecule type" value="Genomic_DNA"/>
</dbReference>
<dbReference type="AlphaFoldDB" id="A0A8T2SQQ9"/>
<evidence type="ECO:0000313" key="5">
    <source>
        <dbReference type="Proteomes" id="UP000825935"/>
    </source>
</evidence>
<comment type="caution">
    <text evidence="4">The sequence shown here is derived from an EMBL/GenBank/DDBJ whole genome shotgun (WGS) entry which is preliminary data.</text>
</comment>
<evidence type="ECO:0008006" key="6">
    <source>
        <dbReference type="Google" id="ProtNLM"/>
    </source>
</evidence>
<feature type="region of interest" description="Disordered" evidence="3">
    <location>
        <begin position="271"/>
        <end position="327"/>
    </location>
</feature>
<protein>
    <recommendedName>
        <fullName evidence="6">Pentatricopeptide repeat-containing protein</fullName>
    </recommendedName>
</protein>
<feature type="repeat" description="PPR" evidence="2">
    <location>
        <begin position="738"/>
        <end position="772"/>
    </location>
</feature>
<feature type="repeat" description="PPR" evidence="2">
    <location>
        <begin position="773"/>
        <end position="807"/>
    </location>
</feature>
<sequence length="1064" mass="122226">MSLCHRIAGPFSSFHWSSILEAEEQHFLGSTIRPNSVHSSPFILKVKCASKLPFEVSKSAYRLENQGIHVTPKLLHRLKKKEVWKNRRRQWKEREKTERVVHPVWYDWPDEQAETERIRLQSAESGEDEVDEFLHLVDEEHPAERVFAHVVNENVVNVSRRSAASSKSRGLKMLQQGSRKKCKKPGNGTRNFFTMRKHSSAFDKQADINASVALIHHVTSAAECVISSSILDTENIELEENFAPETGYVCSPNLTYTKYESLEELREHQTFRLKDSEQPGPPQIGLDDESNLSNDGIVGDIENSEPEGTKLDSTEEENSQNLAGTMTDYKMDLRKTVVSETPDLNYHNNVTVPRGRMNFYSADHHSHEETEPDKIESDRIIRNIDDNSFNRNRDTARCRDNSLPFTKVNVYPDRNDRDRLMNAAEISCVPTSTHESLNVQNSCPGTFQTSPLLRELYKPRKEPCSQIEKFLDDEIEKAPRGPEIWRQGVGVVKQRKPAFSKDIKNQILAQRRGDWSVLHESEDMKDDESDSSSSIFDGRRALMEDKKIQRLAFRLNNINYWTSKVHFSRLMHSGRMKLTEDRVLRLVQILGENGNWRRAMQVVQWVHKRQHYQFHASKFILTTLLSVLGQARRPVEALNVFNIMREKFDSYPDMAAYHTIACLLGQSGQLKELLDLIESLKVGPPKPIKFIPLINWDPSLYPDIIVYNSVITACISTGDWKGITWVWQQIEEMAIKPNGATFGLTIEGMAKANQFNQVARFYRRMERAGFPPNAQTYKSLVQAFGKENLLQESIELVKEMERSGIVGSAAVYFSLACNLCAAGKIKEALVQVRKINDMPSKKSETITYTGLIRACHKAGRIQDAIFLFKHMQHTCAPNVRTCNEMIKVYGWNNMFQEAKKVFEGIRKGKLESCLVFNDATSLSCDSFTYELMLKAAAISDQWAYFDEIYWDMISHGYYLRGEMNQWLFLKAARCKKIEIANDMLQHIRQCGESPQLRFYEALVLSCLQAKRFHDALVRLNDMRIDGYNAVSVMQDLLMCVDVEAWNTFLLENANIPQVKCILDR</sequence>
<dbReference type="GO" id="GO:0009507">
    <property type="term" value="C:chloroplast"/>
    <property type="evidence" value="ECO:0007669"/>
    <property type="project" value="TreeGrafter"/>
</dbReference>
<dbReference type="Pfam" id="PF13812">
    <property type="entry name" value="PPR_3"/>
    <property type="match status" value="2"/>
</dbReference>
<evidence type="ECO:0000256" key="2">
    <source>
        <dbReference type="PROSITE-ProRule" id="PRU00708"/>
    </source>
</evidence>
<dbReference type="EMBL" id="CM035423">
    <property type="protein sequence ID" value="KAH7365741.1"/>
    <property type="molecule type" value="Genomic_DNA"/>
</dbReference>
<dbReference type="Pfam" id="PF01535">
    <property type="entry name" value="PPR"/>
    <property type="match status" value="2"/>
</dbReference>
<reference evidence="4" key="1">
    <citation type="submission" date="2021-08" db="EMBL/GenBank/DDBJ databases">
        <title>WGS assembly of Ceratopteris richardii.</title>
        <authorList>
            <person name="Marchant D.B."/>
            <person name="Chen G."/>
            <person name="Jenkins J."/>
            <person name="Shu S."/>
            <person name="Leebens-Mack J."/>
            <person name="Grimwood J."/>
            <person name="Schmutz J."/>
            <person name="Soltis P."/>
            <person name="Soltis D."/>
            <person name="Chen Z.-H."/>
        </authorList>
    </citation>
    <scope>NUCLEOTIDE SEQUENCE</scope>
    <source>
        <strain evidence="4">Whitten #5841</strain>
        <tissue evidence="4">Leaf</tissue>
    </source>
</reference>
<organism evidence="4 5">
    <name type="scientific">Ceratopteris richardii</name>
    <name type="common">Triangle waterfern</name>
    <dbReference type="NCBI Taxonomy" id="49495"/>
    <lineage>
        <taxon>Eukaryota</taxon>
        <taxon>Viridiplantae</taxon>
        <taxon>Streptophyta</taxon>
        <taxon>Embryophyta</taxon>
        <taxon>Tracheophyta</taxon>
        <taxon>Polypodiopsida</taxon>
        <taxon>Polypodiidae</taxon>
        <taxon>Polypodiales</taxon>
        <taxon>Pteridineae</taxon>
        <taxon>Pteridaceae</taxon>
        <taxon>Parkerioideae</taxon>
        <taxon>Ceratopteris</taxon>
    </lineage>
</organism>
<feature type="repeat" description="PPR" evidence="2">
    <location>
        <begin position="703"/>
        <end position="737"/>
    </location>
</feature>
<dbReference type="PANTHER" id="PTHR46935:SF2">
    <property type="entry name" value="PENTACOTRIPEPTIDE-REPEAT REGION OF PRORP DOMAIN-CONTAINING PROTEIN"/>
    <property type="match status" value="1"/>
</dbReference>
<evidence type="ECO:0000256" key="3">
    <source>
        <dbReference type="SAM" id="MobiDB-lite"/>
    </source>
</evidence>
<dbReference type="InterPro" id="IPR044645">
    <property type="entry name" value="DG1/EMB2279-like"/>
</dbReference>
<accession>A0A8T2SQQ9</accession>
<evidence type="ECO:0000313" key="4">
    <source>
        <dbReference type="EMBL" id="KAH7365746.1"/>
    </source>
</evidence>
<keyword evidence="5" id="KW-1185">Reference proteome</keyword>
<feature type="repeat" description="PPR" evidence="2">
    <location>
        <begin position="844"/>
        <end position="874"/>
    </location>
</feature>
<gene>
    <name evidence="4" type="ORF">KP509_18G044000</name>
</gene>
<proteinExistence type="predicted"/>
<dbReference type="Proteomes" id="UP000825935">
    <property type="component" value="Chromosome 18"/>
</dbReference>
<feature type="region of interest" description="Disordered" evidence="3">
    <location>
        <begin position="166"/>
        <end position="188"/>
    </location>
</feature>
<dbReference type="Gene3D" id="1.25.40.10">
    <property type="entry name" value="Tetratricopeptide repeat domain"/>
    <property type="match status" value="4"/>
</dbReference>
<dbReference type="InterPro" id="IPR011990">
    <property type="entry name" value="TPR-like_helical_dom_sf"/>
</dbReference>
<dbReference type="GO" id="GO:0009658">
    <property type="term" value="P:chloroplast organization"/>
    <property type="evidence" value="ECO:0007669"/>
    <property type="project" value="InterPro"/>
</dbReference>
<dbReference type="EMBL" id="CM035423">
    <property type="protein sequence ID" value="KAH7365744.1"/>
    <property type="molecule type" value="Genomic_DNA"/>
</dbReference>
<dbReference type="PANTHER" id="PTHR46935">
    <property type="entry name" value="OS01G0674700 PROTEIN"/>
    <property type="match status" value="1"/>
</dbReference>
<keyword evidence="1" id="KW-0677">Repeat</keyword>
<dbReference type="PROSITE" id="PS51375">
    <property type="entry name" value="PPR"/>
    <property type="match status" value="5"/>
</dbReference>
<dbReference type="SUPFAM" id="SSF48452">
    <property type="entry name" value="TPR-like"/>
    <property type="match status" value="1"/>
</dbReference>
<feature type="repeat" description="PPR" evidence="2">
    <location>
        <begin position="878"/>
        <end position="912"/>
    </location>
</feature>
<name>A0A8T2SQQ9_CERRI</name>
<dbReference type="EMBL" id="CM035423">
    <property type="protein sequence ID" value="KAH7365740.1"/>
    <property type="molecule type" value="Genomic_DNA"/>
</dbReference>
<dbReference type="OrthoDB" id="1909155at2759"/>